<gene>
    <name evidence="9" type="ordered locus">Ilyop_0044</name>
</gene>
<dbReference type="HOGENOM" id="CLU_065681_1_2_0"/>
<dbReference type="InterPro" id="IPR009040">
    <property type="entry name" value="Ferritin-like_diiron"/>
</dbReference>
<dbReference type="InterPro" id="IPR012347">
    <property type="entry name" value="Ferritin-like"/>
</dbReference>
<evidence type="ECO:0000256" key="3">
    <source>
        <dbReference type="ARBA" id="ARBA00022723"/>
    </source>
</evidence>
<dbReference type="Gene3D" id="1.20.1260.10">
    <property type="match status" value="1"/>
</dbReference>
<protein>
    <recommendedName>
        <fullName evidence="7">Ferritin</fullName>
        <ecNumber evidence="7">1.16.3.2</ecNumber>
    </recommendedName>
</protein>
<dbReference type="Proteomes" id="UP000006875">
    <property type="component" value="Chromosome"/>
</dbReference>
<comment type="similarity">
    <text evidence="1 7">Belongs to the ferritin family. Prokaryotic subfamily.</text>
</comment>
<dbReference type="CDD" id="cd01055">
    <property type="entry name" value="Nonheme_Ferritin"/>
    <property type="match status" value="1"/>
</dbReference>
<evidence type="ECO:0000313" key="9">
    <source>
        <dbReference type="EMBL" id="ADO81834.1"/>
    </source>
</evidence>
<feature type="binding site" evidence="6">
    <location>
        <position position="49"/>
    </location>
    <ligand>
        <name>Fe cation</name>
        <dbReference type="ChEBI" id="CHEBI:24875"/>
        <label>1</label>
    </ligand>
</feature>
<evidence type="ECO:0000256" key="6">
    <source>
        <dbReference type="PIRSR" id="PIRSR601519-1"/>
    </source>
</evidence>
<dbReference type="GO" id="GO:0006879">
    <property type="term" value="P:intracellular iron ion homeostasis"/>
    <property type="evidence" value="ECO:0007669"/>
    <property type="project" value="UniProtKB-KW"/>
</dbReference>
<comment type="subcellular location">
    <subcellularLocation>
        <location evidence="7">Cytoplasm</location>
    </subcellularLocation>
</comment>
<evidence type="ECO:0000256" key="1">
    <source>
        <dbReference type="ARBA" id="ARBA00006950"/>
    </source>
</evidence>
<dbReference type="EC" id="1.16.3.2" evidence="7"/>
<sequence>MNKRVEDALNEQVNKEFYSAYLYLSMSSYFSEKNLNGFANFMRVQYQEEVSHGMKIFDYIMERGGRAKLKPIDEVKLEWNDVIEVFEETCDHEKFITDSINSIVDISYEERDHATVNMLQWFIEEQVEEESTVQGLLEQLKMIDGKGAGLFMIDRELMARTFVDATQEA</sequence>
<dbReference type="GO" id="GO:0004322">
    <property type="term" value="F:ferroxidase activity"/>
    <property type="evidence" value="ECO:0007669"/>
    <property type="project" value="TreeGrafter"/>
</dbReference>
<proteinExistence type="inferred from homology"/>
<keyword evidence="10" id="KW-1185">Reference proteome</keyword>
<dbReference type="GO" id="GO:0042802">
    <property type="term" value="F:identical protein binding"/>
    <property type="evidence" value="ECO:0007669"/>
    <property type="project" value="UniProtKB-ARBA"/>
</dbReference>
<evidence type="ECO:0000256" key="7">
    <source>
        <dbReference type="RuleBase" id="RU361145"/>
    </source>
</evidence>
<dbReference type="STRING" id="572544.Ilyop_0044"/>
<dbReference type="GO" id="GO:0008198">
    <property type="term" value="F:ferrous iron binding"/>
    <property type="evidence" value="ECO:0007669"/>
    <property type="project" value="TreeGrafter"/>
</dbReference>
<dbReference type="InterPro" id="IPR009078">
    <property type="entry name" value="Ferritin-like_SF"/>
</dbReference>
<dbReference type="RefSeq" id="WP_013386505.1">
    <property type="nucleotide sequence ID" value="NC_014632.1"/>
</dbReference>
<comment type="catalytic activity">
    <reaction evidence="7">
        <text>4 Fe(2+) + O2 + 6 H2O = 4 iron(III) oxide-hydroxide + 12 H(+)</text>
        <dbReference type="Rhea" id="RHEA:11972"/>
        <dbReference type="ChEBI" id="CHEBI:15377"/>
        <dbReference type="ChEBI" id="CHEBI:15378"/>
        <dbReference type="ChEBI" id="CHEBI:15379"/>
        <dbReference type="ChEBI" id="CHEBI:29033"/>
        <dbReference type="ChEBI" id="CHEBI:78619"/>
        <dbReference type="EC" id="1.16.3.2"/>
    </reaction>
</comment>
<keyword evidence="5 6" id="KW-0408">Iron</keyword>
<dbReference type="SUPFAM" id="SSF47240">
    <property type="entry name" value="Ferritin-like"/>
    <property type="match status" value="1"/>
</dbReference>
<dbReference type="PANTHER" id="PTHR11431:SF127">
    <property type="entry name" value="BACTERIAL NON-HEME FERRITIN"/>
    <property type="match status" value="1"/>
</dbReference>
<dbReference type="EMBL" id="CP002281">
    <property type="protein sequence ID" value="ADO81834.1"/>
    <property type="molecule type" value="Genomic_DNA"/>
</dbReference>
<keyword evidence="7" id="KW-0963">Cytoplasm</keyword>
<dbReference type="AlphaFoldDB" id="E3H675"/>
<dbReference type="GO" id="GO:0005829">
    <property type="term" value="C:cytosol"/>
    <property type="evidence" value="ECO:0007669"/>
    <property type="project" value="TreeGrafter"/>
</dbReference>
<name>E3H675_ILYPC</name>
<feature type="binding site" evidence="6">
    <location>
        <position position="16"/>
    </location>
    <ligand>
        <name>Fe cation</name>
        <dbReference type="ChEBI" id="CHEBI:24875"/>
        <label>1</label>
    </ligand>
</feature>
<dbReference type="PROSITE" id="PS50905">
    <property type="entry name" value="FERRITIN_LIKE"/>
    <property type="match status" value="1"/>
</dbReference>
<feature type="domain" description="Ferritin-like diiron" evidence="8">
    <location>
        <begin position="1"/>
        <end position="144"/>
    </location>
</feature>
<evidence type="ECO:0000256" key="4">
    <source>
        <dbReference type="ARBA" id="ARBA00023002"/>
    </source>
</evidence>
<evidence type="ECO:0000256" key="5">
    <source>
        <dbReference type="ARBA" id="ARBA00023004"/>
    </source>
</evidence>
<keyword evidence="2 7" id="KW-0409">Iron storage</keyword>
<evidence type="ECO:0000259" key="8">
    <source>
        <dbReference type="PROSITE" id="PS50905"/>
    </source>
</evidence>
<feature type="binding site" evidence="6">
    <location>
        <position position="52"/>
    </location>
    <ligand>
        <name>Fe cation</name>
        <dbReference type="ChEBI" id="CHEBI:24875"/>
        <label>1</label>
    </ligand>
</feature>
<evidence type="ECO:0000256" key="2">
    <source>
        <dbReference type="ARBA" id="ARBA00022434"/>
    </source>
</evidence>
<feature type="binding site" evidence="6">
    <location>
        <position position="126"/>
    </location>
    <ligand>
        <name>Fe cation</name>
        <dbReference type="ChEBI" id="CHEBI:24875"/>
        <label>1</label>
    </ligand>
</feature>
<keyword evidence="3 6" id="KW-0479">Metal-binding</keyword>
<dbReference type="InterPro" id="IPR008331">
    <property type="entry name" value="Ferritin_DPS_dom"/>
</dbReference>
<dbReference type="OrthoDB" id="9801481at2"/>
<evidence type="ECO:0000313" key="10">
    <source>
        <dbReference type="Proteomes" id="UP000006875"/>
    </source>
</evidence>
<organism evidence="9 10">
    <name type="scientific">Ilyobacter polytropus (strain ATCC 51220 / DSM 2926 / LMG 16218 / CuHBu1)</name>
    <dbReference type="NCBI Taxonomy" id="572544"/>
    <lineage>
        <taxon>Bacteria</taxon>
        <taxon>Fusobacteriati</taxon>
        <taxon>Fusobacteriota</taxon>
        <taxon>Fusobacteriia</taxon>
        <taxon>Fusobacteriales</taxon>
        <taxon>Fusobacteriaceae</taxon>
        <taxon>Ilyobacter</taxon>
    </lineage>
</organism>
<dbReference type="eggNOG" id="COG1528">
    <property type="taxonomic scope" value="Bacteria"/>
</dbReference>
<dbReference type="GO" id="GO:0006826">
    <property type="term" value="P:iron ion transport"/>
    <property type="evidence" value="ECO:0007669"/>
    <property type="project" value="InterPro"/>
</dbReference>
<dbReference type="KEGG" id="ipo:Ilyop_0044"/>
<dbReference type="Pfam" id="PF00210">
    <property type="entry name" value="Ferritin"/>
    <property type="match status" value="1"/>
</dbReference>
<dbReference type="PANTHER" id="PTHR11431">
    <property type="entry name" value="FERRITIN"/>
    <property type="match status" value="1"/>
</dbReference>
<dbReference type="GO" id="GO:0008199">
    <property type="term" value="F:ferric iron binding"/>
    <property type="evidence" value="ECO:0007669"/>
    <property type="project" value="InterPro"/>
</dbReference>
<reference evidence="9 10" key="1">
    <citation type="journal article" date="2010" name="Stand. Genomic Sci.">
        <title>Complete genome sequence of Ilyobacter polytropus type strain (CuHbu1).</title>
        <authorList>
            <person name="Sikorski J."/>
            <person name="Chertkov O."/>
            <person name="Lapidus A."/>
            <person name="Nolan M."/>
            <person name="Lucas S."/>
            <person name="Del Rio T.G."/>
            <person name="Tice H."/>
            <person name="Cheng J.F."/>
            <person name="Tapia R."/>
            <person name="Han C."/>
            <person name="Goodwin L."/>
            <person name="Pitluck S."/>
            <person name="Liolios K."/>
            <person name="Ivanova N."/>
            <person name="Mavromatis K."/>
            <person name="Mikhailova N."/>
            <person name="Pati A."/>
            <person name="Chen A."/>
            <person name="Palaniappan K."/>
            <person name="Land M."/>
            <person name="Hauser L."/>
            <person name="Chang Y.J."/>
            <person name="Jeffries C.D."/>
            <person name="Brambilla E."/>
            <person name="Yasawong M."/>
            <person name="Rohde M."/>
            <person name="Pukall R."/>
            <person name="Spring S."/>
            <person name="Goker M."/>
            <person name="Woyke T."/>
            <person name="Bristow J."/>
            <person name="Eisen J.A."/>
            <person name="Markowitz V."/>
            <person name="Hugenholtz P."/>
            <person name="Kyrpides N.C."/>
            <person name="Klenk H.P."/>
        </authorList>
    </citation>
    <scope>NUCLEOTIDE SEQUENCE [LARGE SCALE GENOMIC DNA]</scope>
    <source>
        <strain evidence="10">ATCC 51220 / DSM 2926 / LMG 16218 / CuHBu1</strain>
    </source>
</reference>
<feature type="binding site" evidence="6">
    <location>
        <position position="93"/>
    </location>
    <ligand>
        <name>Fe cation</name>
        <dbReference type="ChEBI" id="CHEBI:24875"/>
        <label>1</label>
    </ligand>
</feature>
<dbReference type="FunFam" id="1.20.1260.10:FF:000001">
    <property type="entry name" value="Non-heme ferritin"/>
    <property type="match status" value="1"/>
</dbReference>
<dbReference type="InterPro" id="IPR041719">
    <property type="entry name" value="Ferritin_prok"/>
</dbReference>
<accession>E3H675</accession>
<comment type="function">
    <text evidence="7">Iron-storage protein.</text>
</comment>
<dbReference type="InterPro" id="IPR001519">
    <property type="entry name" value="Ferritin"/>
</dbReference>
<keyword evidence="4 9" id="KW-0560">Oxidoreductase</keyword>